<feature type="compositionally biased region" description="Basic residues" evidence="1">
    <location>
        <begin position="7"/>
        <end position="20"/>
    </location>
</feature>
<evidence type="ECO:0000313" key="3">
    <source>
        <dbReference type="Proteomes" id="UP000002669"/>
    </source>
</evidence>
<feature type="compositionally biased region" description="Basic residues" evidence="1">
    <location>
        <begin position="42"/>
        <end position="60"/>
    </location>
</feature>
<reference evidence="3" key="1">
    <citation type="journal article" date="2012" name="MBio">
        <title>Comparative genome analysis of Trichophyton rubrum and related dermatophytes reveals candidate genes involved in infection.</title>
        <authorList>
            <person name="Martinez D.A."/>
            <person name="Oliver B.G."/>
            <person name="Graeser Y."/>
            <person name="Goldberg J.M."/>
            <person name="Li W."/>
            <person name="Martinez-Rossi N.M."/>
            <person name="Monod M."/>
            <person name="Shelest E."/>
            <person name="Barton R.C."/>
            <person name="Birch E."/>
            <person name="Brakhage A.A."/>
            <person name="Chen Z."/>
            <person name="Gurr S.J."/>
            <person name="Heiman D."/>
            <person name="Heitman J."/>
            <person name="Kosti I."/>
            <person name="Rossi A."/>
            <person name="Saif S."/>
            <person name="Samalova M."/>
            <person name="Saunders C.W."/>
            <person name="Shea T."/>
            <person name="Summerbell R.C."/>
            <person name="Xu J."/>
            <person name="Young S."/>
            <person name="Zeng Q."/>
            <person name="Birren B.W."/>
            <person name="Cuomo C.A."/>
            <person name="White T.C."/>
        </authorList>
    </citation>
    <scope>NUCLEOTIDE SEQUENCE [LARGE SCALE GENOMIC DNA]</scope>
    <source>
        <strain evidence="3">ATCC MYA-4604 / CBS 118893</strain>
    </source>
</reference>
<dbReference type="AlphaFoldDB" id="E4V3E8"/>
<protein>
    <submittedName>
        <fullName evidence="2">Uncharacterized protein</fullName>
    </submittedName>
</protein>
<proteinExistence type="predicted"/>
<sequence>MQDEKKKARRKKGEGKKAAGKVKFAPLWEELSQQSLPAIKQKDKHGKKKKRKRKKLKSRRTKGDGREKTASGGDGQRDSCSAAPFCWFIYRAGSKQTSPTPYTLVTLCRQPALSIYRLNGILRHK</sequence>
<evidence type="ECO:0000313" key="2">
    <source>
        <dbReference type="EMBL" id="EFR04522.1"/>
    </source>
</evidence>
<dbReference type="RefSeq" id="XP_003170285.1">
    <property type="nucleotide sequence ID" value="XM_003170237.1"/>
</dbReference>
<feature type="region of interest" description="Disordered" evidence="1">
    <location>
        <begin position="1"/>
        <end position="20"/>
    </location>
</feature>
<dbReference type="EMBL" id="DS989828">
    <property type="protein sequence ID" value="EFR04522.1"/>
    <property type="molecule type" value="Genomic_DNA"/>
</dbReference>
<dbReference type="InParanoid" id="E4V3E8"/>
<accession>E4V3E8</accession>
<dbReference type="VEuPathDB" id="FungiDB:MGYG_09159"/>
<gene>
    <name evidence="2" type="ORF">MGYG_09159</name>
</gene>
<feature type="region of interest" description="Disordered" evidence="1">
    <location>
        <begin position="35"/>
        <end position="80"/>
    </location>
</feature>
<name>E4V3E8_ARTGP</name>
<organism evidence="3">
    <name type="scientific">Arthroderma gypseum (strain ATCC MYA-4604 / CBS 118893)</name>
    <name type="common">Microsporum gypseum</name>
    <dbReference type="NCBI Taxonomy" id="535722"/>
    <lineage>
        <taxon>Eukaryota</taxon>
        <taxon>Fungi</taxon>
        <taxon>Dikarya</taxon>
        <taxon>Ascomycota</taxon>
        <taxon>Pezizomycotina</taxon>
        <taxon>Eurotiomycetes</taxon>
        <taxon>Eurotiomycetidae</taxon>
        <taxon>Onygenales</taxon>
        <taxon>Arthrodermataceae</taxon>
        <taxon>Nannizzia</taxon>
    </lineage>
</organism>
<evidence type="ECO:0000256" key="1">
    <source>
        <dbReference type="SAM" id="MobiDB-lite"/>
    </source>
</evidence>
<dbReference type="HOGENOM" id="CLU_1992084_0_0_1"/>
<keyword evidence="3" id="KW-1185">Reference proteome</keyword>
<dbReference type="Proteomes" id="UP000002669">
    <property type="component" value="Unassembled WGS sequence"/>
</dbReference>
<dbReference type="GeneID" id="10025524"/>